<evidence type="ECO:0000313" key="4">
    <source>
        <dbReference type="Proteomes" id="UP001151760"/>
    </source>
</evidence>
<evidence type="ECO:0000256" key="1">
    <source>
        <dbReference type="SAM" id="MobiDB-lite"/>
    </source>
</evidence>
<keyword evidence="4" id="KW-1185">Reference proteome</keyword>
<comment type="caution">
    <text evidence="3">The sequence shown here is derived from an EMBL/GenBank/DDBJ whole genome shotgun (WGS) entry which is preliminary data.</text>
</comment>
<proteinExistence type="predicted"/>
<evidence type="ECO:0000256" key="2">
    <source>
        <dbReference type="SAM" id="Phobius"/>
    </source>
</evidence>
<organism evidence="3 4">
    <name type="scientific">Tanacetum coccineum</name>
    <dbReference type="NCBI Taxonomy" id="301880"/>
    <lineage>
        <taxon>Eukaryota</taxon>
        <taxon>Viridiplantae</taxon>
        <taxon>Streptophyta</taxon>
        <taxon>Embryophyta</taxon>
        <taxon>Tracheophyta</taxon>
        <taxon>Spermatophyta</taxon>
        <taxon>Magnoliopsida</taxon>
        <taxon>eudicotyledons</taxon>
        <taxon>Gunneridae</taxon>
        <taxon>Pentapetalae</taxon>
        <taxon>asterids</taxon>
        <taxon>campanulids</taxon>
        <taxon>Asterales</taxon>
        <taxon>Asteraceae</taxon>
        <taxon>Asteroideae</taxon>
        <taxon>Anthemideae</taxon>
        <taxon>Anthemidinae</taxon>
        <taxon>Tanacetum</taxon>
    </lineage>
</organism>
<accession>A0ABQ4WLW9</accession>
<feature type="transmembrane region" description="Helical" evidence="2">
    <location>
        <begin position="39"/>
        <end position="58"/>
    </location>
</feature>
<dbReference type="Proteomes" id="UP001151760">
    <property type="component" value="Unassembled WGS sequence"/>
</dbReference>
<keyword evidence="2" id="KW-1133">Transmembrane helix</keyword>
<dbReference type="EMBL" id="BQNB010008756">
    <property type="protein sequence ID" value="GJS53875.1"/>
    <property type="molecule type" value="Genomic_DNA"/>
</dbReference>
<evidence type="ECO:0000313" key="3">
    <source>
        <dbReference type="EMBL" id="GJS53875.1"/>
    </source>
</evidence>
<feature type="region of interest" description="Disordered" evidence="1">
    <location>
        <begin position="236"/>
        <end position="257"/>
    </location>
</feature>
<feature type="compositionally biased region" description="Polar residues" evidence="1">
    <location>
        <begin position="237"/>
        <end position="254"/>
    </location>
</feature>
<protein>
    <submittedName>
        <fullName evidence="3">Uncharacterized protein</fullName>
    </submittedName>
</protein>
<keyword evidence="2" id="KW-0812">Transmembrane</keyword>
<reference evidence="3" key="1">
    <citation type="journal article" date="2022" name="Int. J. Mol. Sci.">
        <title>Draft Genome of Tanacetum Coccineum: Genomic Comparison of Closely Related Tanacetum-Family Plants.</title>
        <authorList>
            <person name="Yamashiro T."/>
            <person name="Shiraishi A."/>
            <person name="Nakayama K."/>
            <person name="Satake H."/>
        </authorList>
    </citation>
    <scope>NUCLEOTIDE SEQUENCE</scope>
</reference>
<name>A0ABQ4WLW9_9ASTR</name>
<gene>
    <name evidence="3" type="ORF">Tco_0627237</name>
</gene>
<sequence>MKRYGCDMSEGVFLSGSEMLMWQALRALFFCCLSRHTPLLLLLVYFINLSLYLFSISISTTKDAFCDGFNISPVISNSAALGGGCLSANAHQNLEFWNRSRPLFNSLFIHGTGSEKSTGVDDPAETIRNVRVRNTSKCHGIVGSRGLCQSSVVSQGVHESVHQNQLTHTPTLVQASHVDYTSKTCNASADSYVVVMEGKASFIPIQERKHERFEERCHNHFLIAQHKAIARKASVRTPLSSRGNSVISFDTSNEPDVPRLSKSCSIRSVEYYSTDTKGKAQRSLQEQDHPKKTIAVCRRSTRRAQIG</sequence>
<reference evidence="3" key="2">
    <citation type="submission" date="2022-01" db="EMBL/GenBank/DDBJ databases">
        <authorList>
            <person name="Yamashiro T."/>
            <person name="Shiraishi A."/>
            <person name="Satake H."/>
            <person name="Nakayama K."/>
        </authorList>
    </citation>
    <scope>NUCLEOTIDE SEQUENCE</scope>
</reference>
<keyword evidence="2" id="KW-0472">Membrane</keyword>